<comment type="caution">
    <text evidence="2">The sequence shown here is derived from an EMBL/GenBank/DDBJ whole genome shotgun (WGS) entry which is preliminary data.</text>
</comment>
<dbReference type="AlphaFoldDB" id="C9QKH8"/>
<dbReference type="EMBL" id="AFWH01000009">
    <property type="protein sequence ID" value="EGU53320.1"/>
    <property type="molecule type" value="Genomic_DNA"/>
</dbReference>
<gene>
    <name evidence="1" type="ORF">VIA_002817</name>
    <name evidence="2" type="ORF">VIOR3934_04264</name>
</gene>
<dbReference type="STRING" id="675816.VIA_002817"/>
<dbReference type="Proteomes" id="UP000002817">
    <property type="component" value="Unassembled WGS sequence"/>
</dbReference>
<keyword evidence="4" id="KW-1185">Reference proteome</keyword>
<dbReference type="OrthoDB" id="7066938at2"/>
<evidence type="ECO:0000313" key="1">
    <source>
        <dbReference type="EMBL" id="EEX92173.1"/>
    </source>
</evidence>
<dbReference type="PATRIC" id="fig|675816.5.peg.577"/>
<evidence type="ECO:0008006" key="5">
    <source>
        <dbReference type="Google" id="ProtNLM"/>
    </source>
</evidence>
<protein>
    <recommendedName>
        <fullName evidence="5">RiboL-PSP-HEPN domain-containing protein</fullName>
    </recommendedName>
</protein>
<dbReference type="EMBL" id="ACZV01000005">
    <property type="protein sequence ID" value="EEX92173.1"/>
    <property type="molecule type" value="Genomic_DNA"/>
</dbReference>
<sequence length="210" mass="24019">MDVSYPGIHIKVELIVLKEYLTHMESGVAASCSSYVTSEEKSFSGLEHDEYSHVYRIAEDEIPRIIRMPMLVSIYTLFENSVTQLLEYTRKKEEKTSKLKDVTAKSLPSKCNKYIEQVLGFDFAFDQKTMNALSEITKLRNCVAHANGNLSSLEASKASAIKKVASKEKLIFITSDQLDISYEYLRKSLGMVESSLRELMEYIEEKYGFY</sequence>
<dbReference type="eggNOG" id="ENOG502ZH7G">
    <property type="taxonomic scope" value="Bacteria"/>
</dbReference>
<accession>C9QKH8</accession>
<reference evidence="1 4" key="1">
    <citation type="submission" date="2009-10" db="EMBL/GenBank/DDBJ databases">
        <authorList>
            <consortium name="Los Alamos National Laboratory (LANL)"/>
            <consortium name="National Microbial Pathogen Data Resource (NMPDR)"/>
            <person name="Munk A.C."/>
            <person name="Chertkov O."/>
            <person name="Tapia R."/>
            <person name="Green L."/>
            <person name="Rogers Y."/>
            <person name="Detter J.C."/>
            <person name="Bruce D."/>
            <person name="Brettin T.S."/>
            <person name="Colwell R.R."/>
            <person name="Huq A."/>
            <person name="Grim C.J."/>
            <person name="Hasan N.A."/>
            <person name="Bartels D."/>
            <person name="Vonstein V."/>
        </authorList>
    </citation>
    <scope>NUCLEOTIDE SEQUENCE [LARGE SCALE GENOMIC DNA]</scope>
    <source>
        <strain evidence="1 4">CIP 102891</strain>
    </source>
</reference>
<evidence type="ECO:0000313" key="4">
    <source>
        <dbReference type="Proteomes" id="UP000003515"/>
    </source>
</evidence>
<evidence type="ECO:0000313" key="3">
    <source>
        <dbReference type="Proteomes" id="UP000002817"/>
    </source>
</evidence>
<name>C9QKH8_VIBOR</name>
<reference evidence="2" key="2">
    <citation type="submission" date="2011-08" db="EMBL/GenBank/DDBJ databases">
        <authorList>
            <person name="Hoffman M."/>
            <person name="Strain E.A."/>
            <person name="Brown E."/>
            <person name="Allard M.W."/>
        </authorList>
    </citation>
    <scope>NUCLEOTIDE SEQUENCE</scope>
    <source>
        <strain evidence="2">CIP 102891</strain>
    </source>
</reference>
<evidence type="ECO:0000313" key="2">
    <source>
        <dbReference type="EMBL" id="EGU53320.1"/>
    </source>
</evidence>
<reference evidence="2 3" key="3">
    <citation type="journal article" date="2012" name="Int. J. Syst. Evol. Microbiol.">
        <title>Vibrio caribbeanicus sp. nov., isolated from the marine sponge Scleritoderma cyanea.</title>
        <authorList>
            <person name="Hoffmann M."/>
            <person name="Monday S.R."/>
            <person name="Allard M.W."/>
            <person name="Strain E.A."/>
            <person name="Whittaker P."/>
            <person name="Naum M."/>
            <person name="McCarthy P.J."/>
            <person name="Lopez J.V."/>
            <person name="Fischer M."/>
            <person name="Brown E.W."/>
        </authorList>
    </citation>
    <scope>NUCLEOTIDE SEQUENCE [LARGE SCALE GENOMIC DNA]</scope>
    <source>
        <strain evidence="2">CIP 102891</strain>
        <strain evidence="3">CIP 102891 / ATCC 33934</strain>
    </source>
</reference>
<dbReference type="Proteomes" id="UP000003515">
    <property type="component" value="Unassembled WGS sequence"/>
</dbReference>
<organism evidence="2 3">
    <name type="scientific">Vibrio orientalis CIP 102891 = ATCC 33934</name>
    <dbReference type="NCBI Taxonomy" id="675816"/>
    <lineage>
        <taxon>Bacteria</taxon>
        <taxon>Pseudomonadati</taxon>
        <taxon>Pseudomonadota</taxon>
        <taxon>Gammaproteobacteria</taxon>
        <taxon>Vibrionales</taxon>
        <taxon>Vibrionaceae</taxon>
        <taxon>Vibrio</taxon>
        <taxon>Vibrio oreintalis group</taxon>
    </lineage>
</organism>
<proteinExistence type="predicted"/>